<dbReference type="NCBIfam" id="TIGR01643">
    <property type="entry name" value="YD_repeat_2x"/>
    <property type="match status" value="3"/>
</dbReference>
<dbReference type="Pfam" id="PF05593">
    <property type="entry name" value="RHS_repeat"/>
    <property type="match status" value="2"/>
</dbReference>
<feature type="region of interest" description="Disordered" evidence="1">
    <location>
        <begin position="1230"/>
        <end position="1274"/>
    </location>
</feature>
<evidence type="ECO:0000313" key="3">
    <source>
        <dbReference type="Proteomes" id="UP000318307"/>
    </source>
</evidence>
<reference evidence="2 3" key="1">
    <citation type="submission" date="2019-07" db="EMBL/GenBank/DDBJ databases">
        <title>Genome sequencing of 100 strains of the haloalkaliphilic chemolithoautotrophic sulfur-oxidizing bacterium Thioalkalivibrio.</title>
        <authorList>
            <person name="Muyzer G."/>
        </authorList>
    </citation>
    <scope>NUCLEOTIDE SEQUENCE [LARGE SCALE GENOMIC DNA]</scope>
    <source>
        <strain evidence="2 3">ASO4-4</strain>
    </source>
</reference>
<comment type="caution">
    <text evidence="2">The sequence shown here is derived from an EMBL/GenBank/DDBJ whole genome shotgun (WGS) entry which is preliminary data.</text>
</comment>
<proteinExistence type="predicted"/>
<organism evidence="2 3">
    <name type="scientific">Desulfobotulus alkaliphilus</name>
    <dbReference type="NCBI Taxonomy" id="622671"/>
    <lineage>
        <taxon>Bacteria</taxon>
        <taxon>Pseudomonadati</taxon>
        <taxon>Thermodesulfobacteriota</taxon>
        <taxon>Desulfobacteria</taxon>
        <taxon>Desulfobacterales</taxon>
        <taxon>Desulfobacteraceae</taxon>
        <taxon>Desulfobotulus</taxon>
    </lineage>
</organism>
<dbReference type="Gene3D" id="2.180.10.10">
    <property type="entry name" value="RHS repeat-associated core"/>
    <property type="match status" value="4"/>
</dbReference>
<accession>A0A562R4C9</accession>
<keyword evidence="3" id="KW-1185">Reference proteome</keyword>
<evidence type="ECO:0000313" key="2">
    <source>
        <dbReference type="EMBL" id="TWI63908.1"/>
    </source>
</evidence>
<dbReference type="InterPro" id="IPR050708">
    <property type="entry name" value="T6SS_VgrG/RHS"/>
</dbReference>
<dbReference type="PANTHER" id="PTHR32305:SF15">
    <property type="entry name" value="PROTEIN RHSA-RELATED"/>
    <property type="match status" value="1"/>
</dbReference>
<gene>
    <name evidence="2" type="ORF">LZ24_03226</name>
</gene>
<dbReference type="InterPro" id="IPR022385">
    <property type="entry name" value="Rhs_assc_core"/>
</dbReference>
<dbReference type="Proteomes" id="UP000318307">
    <property type="component" value="Unassembled WGS sequence"/>
</dbReference>
<dbReference type="EMBL" id="VLLC01000047">
    <property type="protein sequence ID" value="TWI63908.1"/>
    <property type="molecule type" value="Genomic_DNA"/>
</dbReference>
<name>A0A562R4C9_9BACT</name>
<dbReference type="RefSeq" id="WP_186443207.1">
    <property type="nucleotide sequence ID" value="NZ_VLLC01000047.1"/>
</dbReference>
<dbReference type="NCBIfam" id="TIGR03696">
    <property type="entry name" value="Rhs_assc_core"/>
    <property type="match status" value="1"/>
</dbReference>
<dbReference type="PANTHER" id="PTHR32305">
    <property type="match status" value="1"/>
</dbReference>
<dbReference type="InterPro" id="IPR006530">
    <property type="entry name" value="YD"/>
</dbReference>
<evidence type="ECO:0000256" key="1">
    <source>
        <dbReference type="SAM" id="MobiDB-lite"/>
    </source>
</evidence>
<dbReference type="InterPro" id="IPR031325">
    <property type="entry name" value="RHS_repeat"/>
</dbReference>
<sequence length="2431" mass="267043">MKTFLNAPQNRVTGEASLFIRGLFIRSLLLTAFFWGLWLSAVPAPAFADWGLNPRFVSGAVGTRGLILEDGAPVWVAYGSNGEVLEKIGPATDRYRDARAMAASEYSQRVAAFRDALTSTSLPVSIENLPLVLLGVSFHPDTKSILRIAPSALSPGMKPLLHESPLNLKDVRDLGEEIRSVLLDDKGSLLHASIGNIGYLSGFYSQADGTPGGQALGGYRQGDTLWGPVSGAFVSAGGDWRSGKFTREDGHFQLMYHLPPCPGFSYNLDHFVFGQLLYQEFNPKRPRPVGHYFVQRPIFDMCSGGSAAFGMPTSLGAAMGQMAAAQMDAGINQSFHRNVNLTVDVAAITGRAFLHERVGGPVLPLGEKTRRSAKASSGWVLPAHLDFNGDGRPDTAELDPATGLVRIWFEGKTEENKDTPDLERFGDTFLNLKDEGLVSAISAGDAEKIDTHIYRASSGMQIMASRGLQAGSLISEDKAALSYRMLYRGPGDFAFRHGGNAMSIWQKERLNPALQGFWADHLRPGEAVRVYLINRATGYMGSAVTTIGEGTQSGLISTQTPTIALTPPNLKVQVRRVHAVSHGADQGEIRDQFIGFEGAGLTSDTFLEISTLWMDADGGPLPDDLPGFTGRLARVVAPGSLGGEIRQFRIRPGRQVQVLKLPEEGIDAAHFYIHVSPLPPEGVVGASPDFSSEFSSQGGLENPADLLGYRPKTFVPILVPVFDRAATREAERLRSLRMKKEGVPLPEIKPIYHWVYRPEMQFSLLDLKVEEPEKEPEKEEPTPPAGPVLDGALVCEEGNLFNLLKSDLLYTLVASELNPLPLFGQTGEMVFSFGGQEVKATVQLQGGEIRAQTLKFQNAPDLASLTPEELVTLRLYQNRDAANVLWEYATVLMPYIEIDNGKGLKNQAIAPGATATGKAVTLPKDRKVRWSLRAAKKGVHVTLDPETGRIAADDNTEDGWILIRATDEKMPERFREALVHVGCAPCTPCEGTACENRDQPGGGAARLASVEAHFALGLAEGGQSAGELFILGEALGLHLASPKSLGVSVMAKDVHLLRDESGLPRQVVAPETFVDIVVTGAGAYEMRFYHPSAAAAQGDDGLFEPIPGETPFVVWEVEGTFDSLILREVRKGSVTGRHRYERSGNTWRLIRADGELVEEKTLTSDGLEVRKTRDAKGHVARSHGIRRAEIAGRSVITERIQDPGGANLVTRYVHDSTGRVKEVIRPDGAWTRSERDDQGRVTKEIRPHGEDGADSEESLHSYAPVSSEDSQRLEDADIPRLTEIRIQGVLTQKIWRVFTLDAEGRRVEILEESASPSNPFGDEANRRTVRIYHKEDGGLASGKLFREIAPEGRTRTHKYVRGFFDGGSGLSAPTFKADPGGAFVEESVIHGISGAEEGVFSKTTVEIRVKDAFGRTLMTGEKLFDGGYHLARWQVSTLDDLGRVTHTRSSDGSRTETTWSCCTKVSERDALGVLKIYTHDALNRVIREEREGLGGAIVTEYTYDAAGRVLEQRVEAGGLVQTTKSFYDGAGRRIRSLDASGLETRWEYDVPARTTTRISPGGAREVTTRSRDGRLLSVTGDAGPSRYYAYGVTPEGFTWSKTHFGAKDSPLWEKEYADALGRTLKTERPGFGGGVVTTSFSYDAKGRLAKAQSPGTAPTLYEYDTLGNLVMTGLDVDENGILEENSQDRITATDTRFVKLGADWWEQSETRIYNDEGETLRTSLSRTRLTGLGPDGRVAESVSQDIHGNLTRMRVHRDPATASETRHMESPSSPMAEVTVSRFGLTLTHRDTSGHERSFGWDALGRRISETDAADHTTRFIYDNETGRKIQDIDATGQSVRYAYDMRGQLTATWGDATYPVRYGYDALGRMVSMTTFREGEGFEGEAFPQDPMGDTTSWIYDEATGLLLAKRDAQGRDVTYQYDAAGRTRTWARQEAGADLVTTYAYDGATGDLLGVNYSDATPGVPFPYNRLGQQKTITDGLGTRTLVYNPALQPVSESITGLYERSLGLGYEETGLKGRISGFSLQSPDSKTYAISYGFDRFGRFESLNWEVLNQKDQVRYARVQNADLIAGYETDSGQITSYTYEPHRNLKTRVENAFHTRLISAYTYNHDALGRRENVQQTGLAFVKDNFNLYTYNPRSEVTASRSFEGEDISDLNQALSERSREYSYDPMGNRRAATLGPEALEYSTNPLNQYTAVTGLAPITHDADGNFKEMGDRVFVWNAENRLIRTEPRVAVLGDSRTEYAYDYMGRRVQKISYLFDGTDWVKGEERLFVYQGWNLIEEIRLGEGKEESRYFVWGLDLSQSLQGAGGVGGLLAMVEEGGSHLYAFDANGNVGQVVKASDGSLAAAYEYDPFGRLTASSGGMADVNPFRFSTKYFDGESGFYYYGYRYYAVALGRWVSRDPIGEAGGYNKKMVNPRLCRGTPKV</sequence>
<protein>
    <submittedName>
        <fullName evidence="2">RHS repeat-associated protein</fullName>
    </submittedName>
</protein>
<feature type="compositionally biased region" description="Basic and acidic residues" evidence="1">
    <location>
        <begin position="1232"/>
        <end position="1251"/>
    </location>
</feature>